<dbReference type="PANTHER" id="PTHR21340">
    <property type="entry name" value="DIADENOSINE 5,5-P1,P4-TETRAPHOSPHATE PYROPHOSPHOHYDROLASE MUTT"/>
    <property type="match status" value="1"/>
</dbReference>
<dbReference type="CDD" id="cd02883">
    <property type="entry name" value="NUDIX_Hydrolase"/>
    <property type="match status" value="1"/>
</dbReference>
<dbReference type="GO" id="GO:0004081">
    <property type="term" value="F:bis(5'-nucleosyl)-tetraphosphatase (asymmetrical) activity"/>
    <property type="evidence" value="ECO:0007669"/>
    <property type="project" value="TreeGrafter"/>
</dbReference>
<evidence type="ECO:0000313" key="3">
    <source>
        <dbReference type="EMBL" id="KAI6645883.1"/>
    </source>
</evidence>
<dbReference type="InterPro" id="IPR020084">
    <property type="entry name" value="NUDIX_hydrolase_CS"/>
</dbReference>
<dbReference type="PROSITE" id="PS00893">
    <property type="entry name" value="NUDIX_BOX"/>
    <property type="match status" value="1"/>
</dbReference>
<dbReference type="SUPFAM" id="SSF55811">
    <property type="entry name" value="Nudix"/>
    <property type="match status" value="1"/>
</dbReference>
<accession>A0AAV7JAZ8</accession>
<dbReference type="Proteomes" id="UP001165289">
    <property type="component" value="Unassembled WGS sequence"/>
</dbReference>
<dbReference type="EMBL" id="JAKMXF010000365">
    <property type="protein sequence ID" value="KAI6645883.1"/>
    <property type="molecule type" value="Genomic_DNA"/>
</dbReference>
<evidence type="ECO:0000256" key="1">
    <source>
        <dbReference type="ARBA" id="ARBA00022801"/>
    </source>
</evidence>
<organism evidence="3 4">
    <name type="scientific">Oopsacas minuta</name>
    <dbReference type="NCBI Taxonomy" id="111878"/>
    <lineage>
        <taxon>Eukaryota</taxon>
        <taxon>Metazoa</taxon>
        <taxon>Porifera</taxon>
        <taxon>Hexactinellida</taxon>
        <taxon>Hexasterophora</taxon>
        <taxon>Lyssacinosida</taxon>
        <taxon>Leucopsacidae</taxon>
        <taxon>Oopsacas</taxon>
    </lineage>
</organism>
<comment type="caution">
    <text evidence="3">The sequence shown here is derived from an EMBL/GenBank/DDBJ whole genome shotgun (WGS) entry which is preliminary data.</text>
</comment>
<reference evidence="3 4" key="1">
    <citation type="journal article" date="2023" name="BMC Biol.">
        <title>The compact genome of the sponge Oopsacas minuta (Hexactinellida) is lacking key metazoan core genes.</title>
        <authorList>
            <person name="Santini S."/>
            <person name="Schenkelaars Q."/>
            <person name="Jourda C."/>
            <person name="Duchesne M."/>
            <person name="Belahbib H."/>
            <person name="Rocher C."/>
            <person name="Selva M."/>
            <person name="Riesgo A."/>
            <person name="Vervoort M."/>
            <person name="Leys S.P."/>
            <person name="Kodjabachian L."/>
            <person name="Le Bivic A."/>
            <person name="Borchiellini C."/>
            <person name="Claverie J.M."/>
            <person name="Renard E."/>
        </authorList>
    </citation>
    <scope>NUCLEOTIDE SEQUENCE [LARGE SCALE GENOMIC DNA]</scope>
    <source>
        <strain evidence="3">SPO-2</strain>
    </source>
</reference>
<protein>
    <recommendedName>
        <fullName evidence="2">Nudix hydrolase domain-containing protein</fullName>
    </recommendedName>
</protein>
<keyword evidence="4" id="KW-1185">Reference proteome</keyword>
<dbReference type="PROSITE" id="PS51462">
    <property type="entry name" value="NUDIX"/>
    <property type="match status" value="1"/>
</dbReference>
<dbReference type="GO" id="GO:0006754">
    <property type="term" value="P:ATP biosynthetic process"/>
    <property type="evidence" value="ECO:0007669"/>
    <property type="project" value="TreeGrafter"/>
</dbReference>
<dbReference type="Pfam" id="PF00293">
    <property type="entry name" value="NUDIX"/>
    <property type="match status" value="1"/>
</dbReference>
<dbReference type="AlphaFoldDB" id="A0AAV7JAZ8"/>
<sequence length="371" mass="41960">MAIKRSPVPQLATCHVVICWPDDKLREVSLSLASYKQLECSIVSEGEGMIELERLVDRLKRNPESDLLLLLLIGPCGRERYTKMVPFLSKRIKLLSDTFVCLLDTYLSESAYKRLELADVGVNMVTSSVEQSERCVKQVLSYLLTRHQSSSTLTCPECGLARLGEDDLWNHFPLYHVINANMSGVCPICGSKEKNIAVHLHDNHGPAKRGEVVADSLSPKTEFNGFAFSIVRRSNKYLVVQEFLGQGYWFPAGRVDRHETFHQAAVREAKEEAGVDIQLTGILTIHHFPHYSERRKKPILEVCVYFVARMIDENQQLKTTPDYESAGACWVTANELCDLRLRNIDILAMTRQVDSGTPILPLKALDVMHLY</sequence>
<feature type="domain" description="Nudix hydrolase" evidence="2">
    <location>
        <begin position="221"/>
        <end position="354"/>
    </location>
</feature>
<dbReference type="InterPro" id="IPR015797">
    <property type="entry name" value="NUDIX_hydrolase-like_dom_sf"/>
</dbReference>
<evidence type="ECO:0000313" key="4">
    <source>
        <dbReference type="Proteomes" id="UP001165289"/>
    </source>
</evidence>
<name>A0AAV7JAZ8_9METZ</name>
<dbReference type="GO" id="GO:0006167">
    <property type="term" value="P:AMP biosynthetic process"/>
    <property type="evidence" value="ECO:0007669"/>
    <property type="project" value="TreeGrafter"/>
</dbReference>
<dbReference type="InterPro" id="IPR051325">
    <property type="entry name" value="Nudix_hydrolase_domain"/>
</dbReference>
<dbReference type="InterPro" id="IPR008598">
    <property type="entry name" value="Di19_Zn-bd"/>
</dbReference>
<dbReference type="PANTHER" id="PTHR21340:SF0">
    <property type="entry name" value="BIS(5'-NUCLEOSYL)-TETRAPHOSPHATASE [ASYMMETRICAL]"/>
    <property type="match status" value="1"/>
</dbReference>
<dbReference type="Pfam" id="PF05605">
    <property type="entry name" value="zf-Di19"/>
    <property type="match status" value="1"/>
</dbReference>
<gene>
    <name evidence="3" type="ORF">LOD99_13141</name>
</gene>
<dbReference type="Gene3D" id="3.90.79.10">
    <property type="entry name" value="Nucleoside Triphosphate Pyrophosphohydrolase"/>
    <property type="match status" value="1"/>
</dbReference>
<proteinExistence type="predicted"/>
<dbReference type="InterPro" id="IPR000086">
    <property type="entry name" value="NUDIX_hydrolase_dom"/>
</dbReference>
<evidence type="ECO:0000259" key="2">
    <source>
        <dbReference type="PROSITE" id="PS51462"/>
    </source>
</evidence>
<keyword evidence="1" id="KW-0378">Hydrolase</keyword>